<feature type="compositionally biased region" description="Acidic residues" evidence="1">
    <location>
        <begin position="225"/>
        <end position="241"/>
    </location>
</feature>
<accession>A0A9Q1H6A8</accession>
<proteinExistence type="predicted"/>
<evidence type="ECO:0000313" key="2">
    <source>
        <dbReference type="EMBL" id="KAJ8034784.1"/>
    </source>
</evidence>
<feature type="region of interest" description="Disordered" evidence="1">
    <location>
        <begin position="210"/>
        <end position="306"/>
    </location>
</feature>
<feature type="compositionally biased region" description="Basic and acidic residues" evidence="1">
    <location>
        <begin position="93"/>
        <end position="112"/>
    </location>
</feature>
<name>A0A9Q1H6A8_HOLLE</name>
<feature type="compositionally biased region" description="Basic and acidic residues" evidence="1">
    <location>
        <begin position="292"/>
        <end position="303"/>
    </location>
</feature>
<feature type="compositionally biased region" description="Basic and acidic residues" evidence="1">
    <location>
        <begin position="946"/>
        <end position="957"/>
    </location>
</feature>
<feature type="compositionally biased region" description="Low complexity" evidence="1">
    <location>
        <begin position="113"/>
        <end position="125"/>
    </location>
</feature>
<feature type="compositionally biased region" description="Basic and acidic residues" evidence="1">
    <location>
        <begin position="912"/>
        <end position="922"/>
    </location>
</feature>
<protein>
    <submittedName>
        <fullName evidence="2">Uncharacterized protein</fullName>
    </submittedName>
</protein>
<feature type="region of interest" description="Disordered" evidence="1">
    <location>
        <begin position="158"/>
        <end position="178"/>
    </location>
</feature>
<dbReference type="Proteomes" id="UP001152320">
    <property type="component" value="Chromosome 10"/>
</dbReference>
<evidence type="ECO:0000256" key="1">
    <source>
        <dbReference type="SAM" id="MobiDB-lite"/>
    </source>
</evidence>
<dbReference type="EMBL" id="JAIZAY010000010">
    <property type="protein sequence ID" value="KAJ8034784.1"/>
    <property type="molecule type" value="Genomic_DNA"/>
</dbReference>
<sequence length="1124" mass="128011">MNRPIETEASRSNFNELHVGDFAAEENTPANCMGQDICNDVNKELQGSHDSKIESIDSDFAMQGNAAVNDARCDTSKGRKLLNKSNNHGVRSIKFDGSQDHGIEGGEQKEVANDNTGSNNKNKTKGFNVKEDGAINIGYDCFKKDHVTVNINRHDDENRQKRFNKDEHKDFDNMPEDRNFEYIPEDEDFGYIQEDEDFDYIQEDDVNLTGSEQFNESPGQGYWDIDSDSSPEEDAGLDDIGNDTNNDTDNAVSDNDGERVRQKHRSDPSVGKTDPVRLSDCPSQKSKGHTHIQHDGSEHDEGPPTKFTIAIGRREWKTICPTKNCNRLRNEWSDLLYNKFSKVNKRCVLVFIYNRSKKPGSRKRKGAFVRVVGKCKFKGCCKYVFSLKSPPTTKQSPVKLTVCQIGTINHNIEDHEKRHMKGSRRKNVASSLKEKGVSNWYYEAVSSMSHDEKKAGNFTACSSTDVLRKVLSEHNRLGHLDPDMLQEVKLLQEVYREVYAKSQFTNGGFIQYFSCCPFKVHMFLDDQIQLYRNSSKDRANVLYLDATGSLVKKIPGQDKQILYYALVMENPVPGKAAIPVCEMLSNDQHASEIKHFLTRFINAAGKGKLSGSTVPRRVEIDFSWAMIQSVLSAFNGEDCKSYLTRTYHIVTGKHSESKIEGFTYPHMCAAHMIKDISQHLRKETEDKQKKQFALYCFALLQTATSLQEGKEIFAHMCRVFQTPKKSASMLQSLQNLQQLIMKSGLENDVDEDTFQEDVGRNENGDICAERQDSIKNSSPWRKEFLVVCDTAARPQQGIEGVEVCINEYEMPGFIQVLLDNFLHVFPLWSAVLLGDLTRYASDKDVHPSEDFAKRATNGLIENWFGNIKKDFLPGGRNRLRPGEFVRKQYVNITGRLGEVEMKHTYRNRKTKHENGDEKECWSKRTPSKQRKEGKYFTSPFRMPAPKQKETPMKERKTTSKQTAQRSPRKNDTPATTSTHKLHRNDSVPKWGGEVIYKGKTICMDNTCTIDNLIFLVSRMLEKYPRVKLALQGSHDDVCRKIVTVSEYGQNGNWDMAKFTWLHRVCKYELQVQVLQTWNAYGSEHVAFVQYLGGVQASTRSSNCSSDDCPQKQTVRNTNDIELQG</sequence>
<feature type="compositionally biased region" description="Low complexity" evidence="1">
    <location>
        <begin position="242"/>
        <end position="254"/>
    </location>
</feature>
<gene>
    <name evidence="2" type="ORF">HOLleu_21770</name>
</gene>
<feature type="region of interest" description="Disordered" evidence="1">
    <location>
        <begin position="903"/>
        <end position="985"/>
    </location>
</feature>
<organism evidence="2 3">
    <name type="scientific">Holothuria leucospilota</name>
    <name type="common">Black long sea cucumber</name>
    <name type="synonym">Mertensiothuria leucospilota</name>
    <dbReference type="NCBI Taxonomy" id="206669"/>
    <lineage>
        <taxon>Eukaryota</taxon>
        <taxon>Metazoa</taxon>
        <taxon>Echinodermata</taxon>
        <taxon>Eleutherozoa</taxon>
        <taxon>Echinozoa</taxon>
        <taxon>Holothuroidea</taxon>
        <taxon>Aspidochirotacea</taxon>
        <taxon>Aspidochirotida</taxon>
        <taxon>Holothuriidae</taxon>
        <taxon>Holothuria</taxon>
    </lineage>
</organism>
<evidence type="ECO:0000313" key="3">
    <source>
        <dbReference type="Proteomes" id="UP001152320"/>
    </source>
</evidence>
<reference evidence="2" key="1">
    <citation type="submission" date="2021-10" db="EMBL/GenBank/DDBJ databases">
        <title>Tropical sea cucumber genome reveals ecological adaptation and Cuvierian tubules defense mechanism.</title>
        <authorList>
            <person name="Chen T."/>
        </authorList>
    </citation>
    <scope>NUCLEOTIDE SEQUENCE</scope>
    <source>
        <strain evidence="2">Nanhai2018</strain>
        <tissue evidence="2">Muscle</tissue>
    </source>
</reference>
<dbReference type="AlphaFoldDB" id="A0A9Q1H6A8"/>
<dbReference type="OrthoDB" id="413122at2759"/>
<keyword evidence="3" id="KW-1185">Reference proteome</keyword>
<feature type="region of interest" description="Disordered" evidence="1">
    <location>
        <begin position="89"/>
        <end position="125"/>
    </location>
</feature>
<comment type="caution">
    <text evidence="2">The sequence shown here is derived from an EMBL/GenBank/DDBJ whole genome shotgun (WGS) entry which is preliminary data.</text>
</comment>